<accession>A0A519BQK7</accession>
<dbReference type="InterPro" id="IPR017508">
    <property type="entry name" value="HipA_N1"/>
</dbReference>
<proteinExistence type="predicted"/>
<evidence type="ECO:0000259" key="1">
    <source>
        <dbReference type="Pfam" id="PF13657"/>
    </source>
</evidence>
<sequence>MAQTNKQLSVRLNGRPVGVLEQDSSGKMSFQYLPDASQSLSFSLPLQGGVFEHKVCQAYFGGLLPESGHGCSLHSGL</sequence>
<comment type="caution">
    <text evidence="2">The sequence shown here is derived from an EMBL/GenBank/DDBJ whole genome shotgun (WGS) entry which is preliminary data.</text>
</comment>
<dbReference type="NCBIfam" id="TIGR03071">
    <property type="entry name" value="couple_hipA"/>
    <property type="match status" value="1"/>
</dbReference>
<evidence type="ECO:0000313" key="3">
    <source>
        <dbReference type="Proteomes" id="UP000319296"/>
    </source>
</evidence>
<reference evidence="2 3" key="1">
    <citation type="journal article" date="2019" name="ISME J.">
        <title>Insights into ecological role of a new deltaproteobacterial order Candidatus Acidulodesulfobacterales by metagenomics and metatranscriptomics.</title>
        <authorList>
            <person name="Tan S."/>
            <person name="Liu J."/>
            <person name="Fang Y."/>
            <person name="Hedlund B.P."/>
            <person name="Lian Z.H."/>
            <person name="Huang L.Y."/>
            <person name="Li J.T."/>
            <person name="Huang L.N."/>
            <person name="Li W.J."/>
            <person name="Jiang H.C."/>
            <person name="Dong H.L."/>
            <person name="Shu W.S."/>
        </authorList>
    </citation>
    <scope>NUCLEOTIDE SEQUENCE [LARGE SCALE GENOMIC DNA]</scope>
    <source>
        <strain evidence="2">AP1</strain>
    </source>
</reference>
<name>A0A519BQK7_9DELT</name>
<organism evidence="2 3">
    <name type="scientific">Candidatus Acididesulfobacter diazotrophicus</name>
    <dbReference type="NCBI Taxonomy" id="2597226"/>
    <lineage>
        <taxon>Bacteria</taxon>
        <taxon>Deltaproteobacteria</taxon>
        <taxon>Candidatus Acidulodesulfobacterales</taxon>
        <taxon>Candidatus Acididesulfobacter</taxon>
    </lineage>
</organism>
<feature type="domain" description="HipA N-terminal subdomain 1" evidence="1">
    <location>
        <begin position="8"/>
        <end position="67"/>
    </location>
</feature>
<dbReference type="AlphaFoldDB" id="A0A519BQK7"/>
<dbReference type="EMBL" id="SGBB01000001">
    <property type="protein sequence ID" value="RZD19499.1"/>
    <property type="molecule type" value="Genomic_DNA"/>
</dbReference>
<gene>
    <name evidence="2" type="ORF">EVG15_01045</name>
</gene>
<dbReference type="Proteomes" id="UP000319296">
    <property type="component" value="Unassembled WGS sequence"/>
</dbReference>
<dbReference type="Pfam" id="PF13657">
    <property type="entry name" value="Couple_hipA"/>
    <property type="match status" value="1"/>
</dbReference>
<protein>
    <recommendedName>
        <fullName evidence="1">HipA N-terminal subdomain 1 domain-containing protein</fullName>
    </recommendedName>
</protein>
<evidence type="ECO:0000313" key="2">
    <source>
        <dbReference type="EMBL" id="RZD19499.1"/>
    </source>
</evidence>